<sequence>MVLTFCMLGIKPRDKHRQFQTEGEERTMMEKVLLIFAASALSAVSSRPARRYHVIYDPKNWTEAQSYCREKFTDLATVDNMDDVNILMNMGLPTTLVPWIGLYYDGGTWQWSMTDKDFFKQDGANYRYWYPGEPISGWNNVQCVYMYANGLWNDAPCDWLIKPMCSDVRGSNVTFVHINTLMTWPVAQSYCREHYTDLASVRNSAENQKIMDLKPAGEDVWIGLAKTSWTWSNGSTTTFQYWSETEPNDQTAACVVVFFGNSGKWADARCEQLRPFICYEEVFPVFKQTLRLKMVGNSSLDLDDPTVFADLQQQLQQKLRDKRKNGDIKVNWRKTADGKIFHKTEEEDRF</sequence>
<proteinExistence type="predicted"/>
<dbReference type="PANTHER" id="PTHR45784">
    <property type="entry name" value="C-TYPE LECTIN DOMAIN FAMILY 20 MEMBER A-RELATED"/>
    <property type="match status" value="1"/>
</dbReference>
<name>A0A3P9IBS3_ORYLA</name>
<reference evidence="3" key="4">
    <citation type="submission" date="2025-09" db="UniProtKB">
        <authorList>
            <consortium name="Ensembl"/>
        </authorList>
    </citation>
    <scope>IDENTIFICATION</scope>
    <source>
        <strain evidence="3">HSOK</strain>
    </source>
</reference>
<accession>A0A3P9IBS3</accession>
<dbReference type="SUPFAM" id="SSF56436">
    <property type="entry name" value="C-type lectin-like"/>
    <property type="match status" value="2"/>
</dbReference>
<evidence type="ECO:0000256" key="1">
    <source>
        <dbReference type="ARBA" id="ARBA00023157"/>
    </source>
</evidence>
<feature type="domain" description="C-type lectin" evidence="2">
    <location>
        <begin position="47"/>
        <end position="166"/>
    </location>
</feature>
<dbReference type="InterPro" id="IPR001304">
    <property type="entry name" value="C-type_lectin-like"/>
</dbReference>
<reference evidence="3 4" key="2">
    <citation type="submission" date="2017-04" db="EMBL/GenBank/DDBJ databases">
        <title>CpG methylation of centromeres and impact of large insertions on vertebrate speciation.</title>
        <authorList>
            <person name="Ichikawa K."/>
            <person name="Yoshimura J."/>
            <person name="Morishita S."/>
        </authorList>
    </citation>
    <scope>NUCLEOTIDE SEQUENCE</scope>
    <source>
        <strain evidence="3 4">HSOK</strain>
    </source>
</reference>
<dbReference type="PROSITE" id="PS00615">
    <property type="entry name" value="C_TYPE_LECTIN_1"/>
    <property type="match status" value="1"/>
</dbReference>
<reference key="1">
    <citation type="journal article" date="2007" name="Nature">
        <title>The medaka draft genome and insights into vertebrate genome evolution.</title>
        <authorList>
            <person name="Kasahara M."/>
            <person name="Naruse K."/>
            <person name="Sasaki S."/>
            <person name="Nakatani Y."/>
            <person name="Qu W."/>
            <person name="Ahsan B."/>
            <person name="Yamada T."/>
            <person name="Nagayasu Y."/>
            <person name="Doi K."/>
            <person name="Kasai Y."/>
            <person name="Jindo T."/>
            <person name="Kobayashi D."/>
            <person name="Shimada A."/>
            <person name="Toyoda A."/>
            <person name="Kuroki Y."/>
            <person name="Fujiyama A."/>
            <person name="Sasaki T."/>
            <person name="Shimizu A."/>
            <person name="Asakawa S."/>
            <person name="Shimizu N."/>
            <person name="Hashimoto S."/>
            <person name="Yang J."/>
            <person name="Lee Y."/>
            <person name="Matsushima K."/>
            <person name="Sugano S."/>
            <person name="Sakaizumi M."/>
            <person name="Narita T."/>
            <person name="Ohishi K."/>
            <person name="Haga S."/>
            <person name="Ohta F."/>
            <person name="Nomoto H."/>
            <person name="Nogata K."/>
            <person name="Morishita T."/>
            <person name="Endo T."/>
            <person name="Shin-I T."/>
            <person name="Takeda H."/>
            <person name="Morishita S."/>
            <person name="Kohara Y."/>
        </authorList>
    </citation>
    <scope>NUCLEOTIDE SEQUENCE [LARGE SCALE GENOMIC DNA]</scope>
    <source>
        <strain>Hd-rR</strain>
    </source>
</reference>
<organism evidence="3 4">
    <name type="scientific">Oryzias latipes</name>
    <name type="common">Japanese rice fish</name>
    <name type="synonym">Japanese killifish</name>
    <dbReference type="NCBI Taxonomy" id="8090"/>
    <lineage>
        <taxon>Eukaryota</taxon>
        <taxon>Metazoa</taxon>
        <taxon>Chordata</taxon>
        <taxon>Craniata</taxon>
        <taxon>Vertebrata</taxon>
        <taxon>Euteleostomi</taxon>
        <taxon>Actinopterygii</taxon>
        <taxon>Neopterygii</taxon>
        <taxon>Teleostei</taxon>
        <taxon>Neoteleostei</taxon>
        <taxon>Acanthomorphata</taxon>
        <taxon>Ovalentaria</taxon>
        <taxon>Atherinomorphae</taxon>
        <taxon>Beloniformes</taxon>
        <taxon>Adrianichthyidae</taxon>
        <taxon>Oryziinae</taxon>
        <taxon>Oryzias</taxon>
    </lineage>
</organism>
<dbReference type="Proteomes" id="UP000265200">
    <property type="component" value="Chromosome 7"/>
</dbReference>
<dbReference type="PANTHER" id="PTHR45784:SF3">
    <property type="entry name" value="C-TYPE LECTIN DOMAIN FAMILY 4 MEMBER K-LIKE-RELATED"/>
    <property type="match status" value="1"/>
</dbReference>
<keyword evidence="1" id="KW-1015">Disulfide bond</keyword>
<dbReference type="Pfam" id="PF00059">
    <property type="entry name" value="Lectin_C"/>
    <property type="match status" value="2"/>
</dbReference>
<dbReference type="Gene3D" id="3.10.100.10">
    <property type="entry name" value="Mannose-Binding Protein A, subunit A"/>
    <property type="match status" value="2"/>
</dbReference>
<dbReference type="SMART" id="SM00034">
    <property type="entry name" value="CLECT"/>
    <property type="match status" value="2"/>
</dbReference>
<evidence type="ECO:0000313" key="4">
    <source>
        <dbReference type="Proteomes" id="UP000265200"/>
    </source>
</evidence>
<dbReference type="PROSITE" id="PS50041">
    <property type="entry name" value="C_TYPE_LECTIN_2"/>
    <property type="match status" value="2"/>
</dbReference>
<protein>
    <recommendedName>
        <fullName evidence="2">C-type lectin domain-containing protein</fullName>
    </recommendedName>
</protein>
<dbReference type="InterPro" id="IPR018378">
    <property type="entry name" value="C-type_lectin_CS"/>
</dbReference>
<evidence type="ECO:0000313" key="3">
    <source>
        <dbReference type="Ensembl" id="ENSORLP00015017359.1"/>
    </source>
</evidence>
<feature type="domain" description="C-type lectin" evidence="2">
    <location>
        <begin position="182"/>
        <end position="279"/>
    </location>
</feature>
<dbReference type="InterPro" id="IPR016187">
    <property type="entry name" value="CTDL_fold"/>
</dbReference>
<dbReference type="Ensembl" id="ENSORLT00015025772.1">
    <property type="protein sequence ID" value="ENSORLP00015017359.1"/>
    <property type="gene ID" value="ENSORLG00015018390.1"/>
</dbReference>
<reference evidence="3" key="3">
    <citation type="submission" date="2025-08" db="UniProtKB">
        <authorList>
            <consortium name="Ensembl"/>
        </authorList>
    </citation>
    <scope>IDENTIFICATION</scope>
    <source>
        <strain evidence="3">HSOK</strain>
    </source>
</reference>
<dbReference type="InterPro" id="IPR016186">
    <property type="entry name" value="C-type_lectin-like/link_sf"/>
</dbReference>
<dbReference type="AlphaFoldDB" id="A0A3P9IBS3"/>
<evidence type="ECO:0000259" key="2">
    <source>
        <dbReference type="PROSITE" id="PS50041"/>
    </source>
</evidence>